<protein>
    <submittedName>
        <fullName evidence="2">Uncharacterized protein</fullName>
    </submittedName>
</protein>
<keyword evidence="1" id="KW-1185">Reference proteome</keyword>
<dbReference type="AlphaFoldDB" id="A0A914UY50"/>
<evidence type="ECO:0000313" key="1">
    <source>
        <dbReference type="Proteomes" id="UP000887566"/>
    </source>
</evidence>
<sequence>MDECALWTFAGDGGSTRDCTTRRETTLNRCGAGRAVGAGQSVRRIPSSPTCRHRSAIRALTELPVGRRRHPLVRLPLPPSNDRSVTDAAHGAARLLPTDATAPVHGYLTSRLLAITAVVAFCLIAIQTADTPPPHNCGQKKRTTVVDTPLALARALGHSKTNPATDSSSARPLSHASRLVRYLLIPYARALARPSEWSTEGVVFGVDASHSAPRRWHSFDDEGVSSSDTIARPIHAHSSHSAIETAANCRHCSLNAACRDQSARVSPRPPRSAVSSCGGRNAIAGAEILLSARQMTNGYIRRRTRQRH</sequence>
<dbReference type="WBParaSite" id="PSAMB.scaffold1357size32555.g12686.t1">
    <property type="protein sequence ID" value="PSAMB.scaffold1357size32555.g12686.t1"/>
    <property type="gene ID" value="PSAMB.scaffold1357size32555.g12686"/>
</dbReference>
<proteinExistence type="predicted"/>
<evidence type="ECO:0000313" key="2">
    <source>
        <dbReference type="WBParaSite" id="PSAMB.scaffold1357size32555.g12686.t1"/>
    </source>
</evidence>
<reference evidence="2" key="1">
    <citation type="submission" date="2022-11" db="UniProtKB">
        <authorList>
            <consortium name="WormBaseParasite"/>
        </authorList>
    </citation>
    <scope>IDENTIFICATION</scope>
</reference>
<name>A0A914UY50_9BILA</name>
<organism evidence="1 2">
    <name type="scientific">Plectus sambesii</name>
    <dbReference type="NCBI Taxonomy" id="2011161"/>
    <lineage>
        <taxon>Eukaryota</taxon>
        <taxon>Metazoa</taxon>
        <taxon>Ecdysozoa</taxon>
        <taxon>Nematoda</taxon>
        <taxon>Chromadorea</taxon>
        <taxon>Plectida</taxon>
        <taxon>Plectina</taxon>
        <taxon>Plectoidea</taxon>
        <taxon>Plectidae</taxon>
        <taxon>Plectus</taxon>
    </lineage>
</organism>
<accession>A0A914UY50</accession>
<dbReference type="Proteomes" id="UP000887566">
    <property type="component" value="Unplaced"/>
</dbReference>